<dbReference type="Pfam" id="PF13279">
    <property type="entry name" value="4HBT_2"/>
    <property type="match status" value="1"/>
</dbReference>
<gene>
    <name evidence="1" type="ORF">C7435_0523</name>
</gene>
<dbReference type="AlphaFoldDB" id="A0A495DN52"/>
<keyword evidence="1" id="KW-0378">Hydrolase</keyword>
<dbReference type="GO" id="GO:0016787">
    <property type="term" value="F:hydrolase activity"/>
    <property type="evidence" value="ECO:0007669"/>
    <property type="project" value="UniProtKB-KW"/>
</dbReference>
<dbReference type="Gene3D" id="3.10.129.10">
    <property type="entry name" value="Hotdog Thioesterase"/>
    <property type="match status" value="1"/>
</dbReference>
<protein>
    <submittedName>
        <fullName evidence="1">Acyl-CoA thioester hydrolase</fullName>
    </submittedName>
</protein>
<dbReference type="InterPro" id="IPR029069">
    <property type="entry name" value="HotDog_dom_sf"/>
</dbReference>
<sequence length="164" mass="18320">MDDKGSFLSGIIGSDQAVAGEGMGCVSFETAFLRRIEPDPADIDELGHVNNVVYLRWVQDIAITHWHAVAPDDMVGGEVWVALKHTIEYRDPILPGEIAEIRTWLGRPHGPRFDRHVDIRKPGAKRFSARATTEWCRISRDTRRPMRIGEDVMATFGLVGAELG</sequence>
<dbReference type="RefSeq" id="WP_233350662.1">
    <property type="nucleotide sequence ID" value="NZ_RBIM01000001.1"/>
</dbReference>
<dbReference type="SUPFAM" id="SSF54637">
    <property type="entry name" value="Thioesterase/thiol ester dehydrase-isomerase"/>
    <property type="match status" value="1"/>
</dbReference>
<accession>A0A495DN52</accession>
<name>A0A495DN52_9PROT</name>
<organism evidence="1 2">
    <name type="scientific">Maricaulis maris</name>
    <dbReference type="NCBI Taxonomy" id="74318"/>
    <lineage>
        <taxon>Bacteria</taxon>
        <taxon>Pseudomonadati</taxon>
        <taxon>Pseudomonadota</taxon>
        <taxon>Alphaproteobacteria</taxon>
        <taxon>Maricaulales</taxon>
        <taxon>Maricaulaceae</taxon>
        <taxon>Maricaulis</taxon>
    </lineage>
</organism>
<evidence type="ECO:0000313" key="2">
    <source>
        <dbReference type="Proteomes" id="UP000273675"/>
    </source>
</evidence>
<dbReference type="Proteomes" id="UP000273675">
    <property type="component" value="Unassembled WGS sequence"/>
</dbReference>
<dbReference type="CDD" id="cd00586">
    <property type="entry name" value="4HBT"/>
    <property type="match status" value="1"/>
</dbReference>
<evidence type="ECO:0000313" key="1">
    <source>
        <dbReference type="EMBL" id="RKR04080.1"/>
    </source>
</evidence>
<dbReference type="EMBL" id="RBIM01000001">
    <property type="protein sequence ID" value="RKR04080.1"/>
    <property type="molecule type" value="Genomic_DNA"/>
</dbReference>
<proteinExistence type="predicted"/>
<reference evidence="1 2" key="1">
    <citation type="submission" date="2018-10" db="EMBL/GenBank/DDBJ databases">
        <title>Genomic Encyclopedia of Type Strains, Phase IV (KMG-IV): sequencing the most valuable type-strain genomes for metagenomic binning, comparative biology and taxonomic classification.</title>
        <authorList>
            <person name="Goeker M."/>
        </authorList>
    </citation>
    <scope>NUCLEOTIDE SEQUENCE [LARGE SCALE GENOMIC DNA]</scope>
    <source>
        <strain evidence="1 2">DSM 4734</strain>
    </source>
</reference>
<comment type="caution">
    <text evidence="1">The sequence shown here is derived from an EMBL/GenBank/DDBJ whole genome shotgun (WGS) entry which is preliminary data.</text>
</comment>